<dbReference type="InterPro" id="IPR003961">
    <property type="entry name" value="FN3_dom"/>
</dbReference>
<dbReference type="Pfam" id="PF18370">
    <property type="entry name" value="RGI_lyase"/>
    <property type="match status" value="1"/>
</dbReference>
<dbReference type="OrthoDB" id="9802318at2"/>
<dbReference type="PROSITE" id="PS50853">
    <property type="entry name" value="FN3"/>
    <property type="match status" value="2"/>
</dbReference>
<dbReference type="AlphaFoldDB" id="A0A3A9K9J6"/>
<dbReference type="InterPro" id="IPR041624">
    <property type="entry name" value="RGI_lyase"/>
</dbReference>
<sequence length="1053" mass="115723">MYKKNFVVFMIVVLFISTFGNVGSFNHSTAEANDVEQQSFRFDFGTGPVAEGYTQVTNTMVYDSQTGYGIDKNVAERDRGAPDDLRRDFILDGDYEFMVDIPDGEYFVRIIAGDDIAFNRTGFTVEGEDKGNISSSAGEYAELTTMTTVSDEQLNIDIRENGRINGIEITPMSELTGLEVESKSLGMQESVTLTWDSNDAAVSYQVYRKAEGEETFSKIGSSDTNNYTDETAELGYSYTYAITFMNEQGIESPNSNEVEVDMFDESVTVPAAPGNLEVEDATAESVSISWSDTDDAIKYYVYRSRFEDDKFSKIGVAEESAFTDDSISTFAHYYYKVRAVNEGGISEYSDPLESPIVAERLRQMEKLNRAPVAVDTEDGIYVGWKMLGTDPQEVSFDLYRDGEKINDTPITESTNYLDEGGTVSSTYQVQVNNGSGESETETFEVWNEQFSSIPLDKPEGGTTPDGVDFEYSANDASVGDVNGDGNYEVILKWNPSNAQDNSRPGYTGNVYIDAYTLEGERLWRIDAGKNIRAGAHYTQFLVYDFDGNGKSEVVFKTADGTVDGQGTVIGDADADHRNSAGYILEGDEFLTIFDGETGAALDTIDYNPPRGNVNDWGDGYGNRVDRFLAGVAYLDGESPSIVMARGYYTRAVLATYDFKDGKLQENWVFDSDEEGNGAYAGQGNHSLSINDVDGDGYDEIVYGAAVINHDGTGLYSTGWGHGDAQHVSNLNPNRAGMEIYGVQESSGSPVGYGIRDAETGDLLWGVETGSDVGRGLAADIDPRYDGAELWASDSWDGSSGGSGLFSVEGERITDKSPASINHAVWWTGDLLRELLDHDFAEGSDTYGVGRIDKWNWESEQLENVLTPEGTRTSNGTKGNPTLQADLYGDWREEVIWASADSEELRIYTTTDVTEERIFTLMHDPTYRLGVAWQNVAYNQPPHTGFFLGHGMEMPPMPAITTGDEVTEPELELSFENLSSLTEEYVLANSGKKGKVNGFLAKVNEAMSSDEKGNIKARNNQLGAFINHVEAQTGKALTEEQAEVLISMAHQLQK</sequence>
<dbReference type="SUPFAM" id="SSF49785">
    <property type="entry name" value="Galactose-binding domain-like"/>
    <property type="match status" value="1"/>
</dbReference>
<dbReference type="CDD" id="cd10318">
    <property type="entry name" value="RGL11"/>
    <property type="match status" value="1"/>
</dbReference>
<dbReference type="SUPFAM" id="SSF69318">
    <property type="entry name" value="Integrin alpha N-terminal domain"/>
    <property type="match status" value="1"/>
</dbReference>
<proteinExistence type="predicted"/>
<reference evidence="2 3" key="1">
    <citation type="submission" date="2017-10" db="EMBL/GenBank/DDBJ databases">
        <title>Bacillus sp. nov., a halophilic bacterium isolated from a Keqin Lake.</title>
        <authorList>
            <person name="Wang H."/>
        </authorList>
    </citation>
    <scope>NUCLEOTIDE SEQUENCE [LARGE SCALE GENOMIC DNA]</scope>
    <source>
        <strain evidence="2 3">KCTC 13187</strain>
    </source>
</reference>
<feature type="domain" description="Fibronectin type-III" evidence="1">
    <location>
        <begin position="272"/>
        <end position="360"/>
    </location>
</feature>
<dbReference type="EMBL" id="PDOE01000002">
    <property type="protein sequence ID" value="RKL68218.1"/>
    <property type="molecule type" value="Genomic_DNA"/>
</dbReference>
<dbReference type="InterPro" id="IPR034641">
    <property type="entry name" value="RGL11"/>
</dbReference>
<dbReference type="InterPro" id="IPR036116">
    <property type="entry name" value="FN3_sf"/>
</dbReference>
<dbReference type="InterPro" id="IPR049033">
    <property type="entry name" value="AGA-YXIM_GBD"/>
</dbReference>
<dbReference type="PANTHER" id="PTHR43118:SF1">
    <property type="entry name" value="RHAMNOGALACTURONAN LYASE (EUROFUNG)"/>
    <property type="match status" value="1"/>
</dbReference>
<evidence type="ECO:0000259" key="1">
    <source>
        <dbReference type="PROSITE" id="PS50853"/>
    </source>
</evidence>
<dbReference type="Pfam" id="PF21348">
    <property type="entry name" value="RGL11_C"/>
    <property type="match status" value="1"/>
</dbReference>
<dbReference type="RefSeq" id="WP_110938557.1">
    <property type="nucleotide sequence ID" value="NZ_KZ614147.1"/>
</dbReference>
<dbReference type="CDD" id="cd00063">
    <property type="entry name" value="FN3"/>
    <property type="match status" value="1"/>
</dbReference>
<protein>
    <recommendedName>
        <fullName evidence="1">Fibronectin type-III domain-containing protein</fullName>
    </recommendedName>
</protein>
<comment type="caution">
    <text evidence="2">The sequence shown here is derived from an EMBL/GenBank/DDBJ whole genome shotgun (WGS) entry which is preliminary data.</text>
</comment>
<dbReference type="InterPro" id="IPR008979">
    <property type="entry name" value="Galactose-bd-like_sf"/>
</dbReference>
<dbReference type="Gene3D" id="2.60.120.430">
    <property type="entry name" value="Galactose-binding lectin"/>
    <property type="match status" value="1"/>
</dbReference>
<keyword evidence="3" id="KW-1185">Reference proteome</keyword>
<dbReference type="InterPro" id="IPR013783">
    <property type="entry name" value="Ig-like_fold"/>
</dbReference>
<gene>
    <name evidence="2" type="ORF">CR203_06955</name>
</gene>
<dbReference type="SUPFAM" id="SSF49265">
    <property type="entry name" value="Fibronectin type III"/>
    <property type="match status" value="1"/>
</dbReference>
<dbReference type="InterPro" id="IPR049366">
    <property type="entry name" value="RGL11_C"/>
</dbReference>
<accession>A0A3A9K9J6</accession>
<name>A0A3A9K9J6_9BACI</name>
<evidence type="ECO:0000313" key="2">
    <source>
        <dbReference type="EMBL" id="RKL68218.1"/>
    </source>
</evidence>
<feature type="domain" description="Fibronectin type-III" evidence="1">
    <location>
        <begin position="171"/>
        <end position="266"/>
    </location>
</feature>
<dbReference type="InterPro" id="IPR028994">
    <property type="entry name" value="Integrin_alpha_N"/>
</dbReference>
<dbReference type="Proteomes" id="UP000281498">
    <property type="component" value="Unassembled WGS sequence"/>
</dbReference>
<evidence type="ECO:0000313" key="3">
    <source>
        <dbReference type="Proteomes" id="UP000281498"/>
    </source>
</evidence>
<dbReference type="SMART" id="SM00060">
    <property type="entry name" value="FN3"/>
    <property type="match status" value="1"/>
</dbReference>
<dbReference type="PANTHER" id="PTHR43118">
    <property type="entry name" value="RHAMNOGALACTURONAN LYASE (EUROFUNG)"/>
    <property type="match status" value="1"/>
</dbReference>
<dbReference type="Pfam" id="PF21254">
    <property type="entry name" value="AGA-YXIM_GBD"/>
    <property type="match status" value="1"/>
</dbReference>
<dbReference type="Pfam" id="PF00041">
    <property type="entry name" value="fn3"/>
    <property type="match status" value="1"/>
</dbReference>
<organism evidence="2 3">
    <name type="scientific">Salipaludibacillus neizhouensis</name>
    <dbReference type="NCBI Taxonomy" id="885475"/>
    <lineage>
        <taxon>Bacteria</taxon>
        <taxon>Bacillati</taxon>
        <taxon>Bacillota</taxon>
        <taxon>Bacilli</taxon>
        <taxon>Bacillales</taxon>
        <taxon>Bacillaceae</taxon>
    </lineage>
</organism>
<dbReference type="Gene3D" id="2.60.40.10">
    <property type="entry name" value="Immunoglobulins"/>
    <property type="match status" value="3"/>
</dbReference>